<dbReference type="SUPFAM" id="SSF118290">
    <property type="entry name" value="WRKY DNA-binding domain"/>
    <property type="match status" value="2"/>
</dbReference>
<dbReference type="PANTHER" id="PTHR31221:SF1">
    <property type="entry name" value="WRKY TRANSCRIPTION FACTOR 33-RELATED"/>
    <property type="match status" value="1"/>
</dbReference>
<sequence>MGNPPLSPPLFSPSSFFTIPPGISPTQLLDSPLLLNSSRILLSPSTGDLRKSASNCSGHHQQNVKQEHNNITKFSFPPNHTTKSSSSSSIFQSSSTSEVQTQAWGLEWENDDRGDGWGMRNRSGSEDGFNWRKYGQKVVKGSENPRSYYKCTFPNCPVRKQVERSLNNNGQITEIVYKSKHNHPKPDFTRRKSESSEKEEMIRGGGGVKTMREERIVVQTISNVDKLDDGYWWRKYGQKVVKGNPNPRSYYKCTYPGCGVRKHIERASHDFRAVVTTYEGKHNHDIPTARAGKPILSNQQGRNNEVVSSSIGGDPRSSSKICSGTNGLLRLTNMLWNNKEEVVDNIYELL</sequence>
<evidence type="ECO:0000256" key="6">
    <source>
        <dbReference type="ARBA" id="ARBA00023125"/>
    </source>
</evidence>
<evidence type="ECO:0000256" key="3">
    <source>
        <dbReference type="ARBA" id="ARBA00022737"/>
    </source>
</evidence>
<evidence type="ECO:0000256" key="10">
    <source>
        <dbReference type="SAM" id="MobiDB-lite"/>
    </source>
</evidence>
<reference evidence="12" key="1">
    <citation type="journal article" date="2011" name="BMC Genomics">
        <title>Genome-wide analysis of WRKY gene family in Cucumis sativus.</title>
        <authorList>
            <person name="Ling J."/>
            <person name="Jiang W."/>
            <person name="Zhang Y."/>
            <person name="Yu H."/>
            <person name="Mao Z."/>
            <person name="Gu X."/>
            <person name="Huang S."/>
            <person name="Xie B."/>
        </authorList>
    </citation>
    <scope>NUCLEOTIDE SEQUENCE</scope>
</reference>
<dbReference type="InterPro" id="IPR044810">
    <property type="entry name" value="WRKY_plant"/>
</dbReference>
<feature type="compositionally biased region" description="Low complexity" evidence="10">
    <location>
        <begin position="84"/>
        <end position="97"/>
    </location>
</feature>
<dbReference type="AlphaFoldDB" id="E7CEX9"/>
<dbReference type="InterPro" id="IPR003657">
    <property type="entry name" value="WRKY_dom"/>
</dbReference>
<keyword evidence="3" id="KW-0677">Repeat</keyword>
<feature type="region of interest" description="Disordered" evidence="10">
    <location>
        <begin position="46"/>
        <end position="129"/>
    </location>
</feature>
<feature type="compositionally biased region" description="Polar residues" evidence="10">
    <location>
        <begin position="71"/>
        <end position="83"/>
    </location>
</feature>
<dbReference type="GO" id="GO:0005634">
    <property type="term" value="C:nucleus"/>
    <property type="evidence" value="ECO:0007669"/>
    <property type="project" value="UniProtKB-SubCell"/>
</dbReference>
<keyword evidence="7" id="KW-0804">Transcription</keyword>
<evidence type="ECO:0000259" key="11">
    <source>
        <dbReference type="PROSITE" id="PS50811"/>
    </source>
</evidence>
<evidence type="ECO:0000256" key="8">
    <source>
        <dbReference type="ARBA" id="ARBA00023242"/>
    </source>
</evidence>
<dbReference type="Gene3D" id="2.20.25.80">
    <property type="entry name" value="WRKY domain"/>
    <property type="match status" value="2"/>
</dbReference>
<dbReference type="GO" id="GO:0003700">
    <property type="term" value="F:DNA-binding transcription factor activity"/>
    <property type="evidence" value="ECO:0007669"/>
    <property type="project" value="InterPro"/>
</dbReference>
<dbReference type="PANTHER" id="PTHR31221">
    <property type="entry name" value="WRKY TRANSCRIPTION FACTOR PROTEIN 1-RELATED"/>
    <property type="match status" value="1"/>
</dbReference>
<keyword evidence="2" id="KW-0479">Metal-binding</keyword>
<feature type="region of interest" description="Disordered" evidence="10">
    <location>
        <begin position="179"/>
        <end position="206"/>
    </location>
</feature>
<feature type="compositionally biased region" description="Polar residues" evidence="10">
    <location>
        <begin position="296"/>
        <end position="307"/>
    </location>
</feature>
<feature type="compositionally biased region" description="Basic and acidic residues" evidence="10">
    <location>
        <begin position="184"/>
        <end position="202"/>
    </location>
</feature>
<keyword evidence="6" id="KW-0238">DNA-binding</keyword>
<evidence type="ECO:0000256" key="4">
    <source>
        <dbReference type="ARBA" id="ARBA00022833"/>
    </source>
</evidence>
<dbReference type="SMR" id="E7CEX9"/>
<dbReference type="OrthoDB" id="5065855at2759"/>
<keyword evidence="8" id="KW-0539">Nucleus</keyword>
<comment type="similarity">
    <text evidence="9">Belongs to the WRKY group I family.</text>
</comment>
<gene>
    <name evidence="12" type="primary">WRKY38</name>
</gene>
<dbReference type="SMART" id="SM00774">
    <property type="entry name" value="WRKY"/>
    <property type="match status" value="2"/>
</dbReference>
<evidence type="ECO:0000256" key="7">
    <source>
        <dbReference type="ARBA" id="ARBA00023163"/>
    </source>
</evidence>
<dbReference type="EMBL" id="GU984030">
    <property type="protein sequence ID" value="ADU52522.1"/>
    <property type="molecule type" value="mRNA"/>
</dbReference>
<organism evidence="12">
    <name type="scientific">Cucumis sativus</name>
    <name type="common">Cucumber</name>
    <dbReference type="NCBI Taxonomy" id="3659"/>
    <lineage>
        <taxon>Eukaryota</taxon>
        <taxon>Viridiplantae</taxon>
        <taxon>Streptophyta</taxon>
        <taxon>Embryophyta</taxon>
        <taxon>Tracheophyta</taxon>
        <taxon>Spermatophyta</taxon>
        <taxon>Magnoliopsida</taxon>
        <taxon>eudicotyledons</taxon>
        <taxon>Gunneridae</taxon>
        <taxon>Pentapetalae</taxon>
        <taxon>rosids</taxon>
        <taxon>fabids</taxon>
        <taxon>Cucurbitales</taxon>
        <taxon>Cucurbitaceae</taxon>
        <taxon>Benincaseae</taxon>
        <taxon>Cucumis</taxon>
    </lineage>
</organism>
<evidence type="ECO:0000313" key="12">
    <source>
        <dbReference type="EMBL" id="ADU52522.1"/>
    </source>
</evidence>
<accession>E7CEX9</accession>
<evidence type="ECO:0000256" key="5">
    <source>
        <dbReference type="ARBA" id="ARBA00023015"/>
    </source>
</evidence>
<dbReference type="GO" id="GO:0046872">
    <property type="term" value="F:metal ion binding"/>
    <property type="evidence" value="ECO:0007669"/>
    <property type="project" value="UniProtKB-KW"/>
</dbReference>
<comment type="subcellular location">
    <subcellularLocation>
        <location evidence="1">Nucleus</location>
    </subcellularLocation>
</comment>
<name>E7CEX9_CUCSA</name>
<evidence type="ECO:0000256" key="1">
    <source>
        <dbReference type="ARBA" id="ARBA00004123"/>
    </source>
</evidence>
<feature type="region of interest" description="Disordered" evidence="10">
    <location>
        <begin position="284"/>
        <end position="318"/>
    </location>
</feature>
<feature type="domain" description="WRKY" evidence="11">
    <location>
        <begin position="222"/>
        <end position="287"/>
    </location>
</feature>
<feature type="compositionally biased region" description="Polar residues" evidence="10">
    <location>
        <begin position="46"/>
        <end position="64"/>
    </location>
</feature>
<feature type="domain" description="WRKY" evidence="11">
    <location>
        <begin position="126"/>
        <end position="186"/>
    </location>
</feature>
<dbReference type="KEGG" id="csv:101205221"/>
<feature type="compositionally biased region" description="Low complexity" evidence="10">
    <location>
        <begin position="308"/>
        <end position="318"/>
    </location>
</feature>
<evidence type="ECO:0000256" key="9">
    <source>
        <dbReference type="ARBA" id="ARBA00061157"/>
    </source>
</evidence>
<dbReference type="GO" id="GO:0043565">
    <property type="term" value="F:sequence-specific DNA binding"/>
    <property type="evidence" value="ECO:0007669"/>
    <property type="project" value="InterPro"/>
</dbReference>
<dbReference type="FunFam" id="2.20.25.80:FF:000006">
    <property type="entry name" value="WRKY transcription factor"/>
    <property type="match status" value="1"/>
</dbReference>
<evidence type="ECO:0000256" key="2">
    <source>
        <dbReference type="ARBA" id="ARBA00022723"/>
    </source>
</evidence>
<keyword evidence="4" id="KW-0862">Zinc</keyword>
<keyword evidence="5" id="KW-0805">Transcription regulation</keyword>
<proteinExistence type="evidence at transcript level"/>
<dbReference type="FunFam" id="2.20.25.80:FF:000003">
    <property type="entry name" value="WRKY transcription factor 57"/>
    <property type="match status" value="1"/>
</dbReference>
<dbReference type="GeneID" id="101205221"/>
<protein>
    <submittedName>
        <fullName evidence="12">WRKY protein</fullName>
    </submittedName>
</protein>
<dbReference type="Pfam" id="PF03106">
    <property type="entry name" value="WRKY"/>
    <property type="match status" value="2"/>
</dbReference>
<dbReference type="RefSeq" id="NP_001274406.1">
    <property type="nucleotide sequence ID" value="NM_001287477.1"/>
</dbReference>
<dbReference type="InterPro" id="IPR036576">
    <property type="entry name" value="WRKY_dom_sf"/>
</dbReference>
<dbReference type="PROSITE" id="PS50811">
    <property type="entry name" value="WRKY"/>
    <property type="match status" value="2"/>
</dbReference>